<sequence length="71" mass="8400">MHSTLEIKSHKKMTAEEILEEIEYPLENLENFLLAMTKMKVVERLEEKEFSAIINTLHYQVSNIKRAVHTK</sequence>
<reference evidence="1 2" key="1">
    <citation type="journal article" date="2015" name="J. Bacteriol.">
        <title>Resources for Genetic and Genomic Analysis of Emerging Pathogen Acinetobacter baumannii.</title>
        <authorList>
            <person name="Gallagher L.A."/>
            <person name="Ramage E."/>
            <person name="Weiss E.J."/>
            <person name="Radey M."/>
            <person name="Hayden H.S."/>
            <person name="Held K.G."/>
            <person name="Huse H.K."/>
            <person name="Zurawski D.V."/>
            <person name="Brittnacher M.J."/>
            <person name="Manoil C."/>
        </authorList>
    </citation>
    <scope>NUCLEOTIDE SEQUENCE [LARGE SCALE GENOMIC DNA]</scope>
    <source>
        <strain evidence="1 2">AB5075-UW</strain>
    </source>
</reference>
<dbReference type="RefSeq" id="WP_000556351.1">
    <property type="nucleotide sequence ID" value="NZ_CAJHGN010000025.1"/>
</dbReference>
<evidence type="ECO:0000313" key="1">
    <source>
        <dbReference type="EMBL" id="AKA30321.1"/>
    </source>
</evidence>
<dbReference type="EMBL" id="CP008706">
    <property type="protein sequence ID" value="AKA30321.1"/>
    <property type="molecule type" value="Genomic_DNA"/>
</dbReference>
<dbReference type="PATRIC" id="fig|470.1345.peg.521"/>
<name>A0A0D5YF08_ACIBA</name>
<proteinExistence type="predicted"/>
<reference evidence="2" key="2">
    <citation type="submission" date="2015-03" db="EMBL/GenBank/DDBJ databases">
        <authorList>
            <person name="Gallagher L.A."/>
            <person name="Hayden H.S."/>
            <person name="Weiss E.J."/>
            <person name="Hager K.R."/>
            <person name="Ramage E."/>
            <person name="Radey M.R."/>
            <person name="Bydalek R."/>
            <person name="Manoil C."/>
            <person name="Miller S.I."/>
            <person name="Brittnacher M.J."/>
        </authorList>
    </citation>
    <scope>NUCLEOTIDE SEQUENCE [LARGE SCALE GENOMIC DNA]</scope>
    <source>
        <strain evidence="2">AB5075-UW</strain>
    </source>
</reference>
<organism evidence="1 2">
    <name type="scientific">Acinetobacter baumannii</name>
    <dbReference type="NCBI Taxonomy" id="470"/>
    <lineage>
        <taxon>Bacteria</taxon>
        <taxon>Pseudomonadati</taxon>
        <taxon>Pseudomonadota</taxon>
        <taxon>Gammaproteobacteria</taxon>
        <taxon>Moraxellales</taxon>
        <taxon>Moraxellaceae</taxon>
        <taxon>Acinetobacter</taxon>
        <taxon>Acinetobacter calcoaceticus/baumannii complex</taxon>
    </lineage>
</organism>
<protein>
    <submittedName>
        <fullName evidence="1">Uncharacterized protein</fullName>
    </submittedName>
</protein>
<evidence type="ECO:0000313" key="2">
    <source>
        <dbReference type="Proteomes" id="UP000032746"/>
    </source>
</evidence>
<dbReference type="AlphaFoldDB" id="A0A0D5YF08"/>
<gene>
    <name evidence="1" type="ORF">ABUW_0550</name>
</gene>
<accession>A0A0D5YF08</accession>
<dbReference type="Proteomes" id="UP000032746">
    <property type="component" value="Chromosome"/>
</dbReference>